<evidence type="ECO:0000256" key="7">
    <source>
        <dbReference type="ARBA" id="ARBA00023163"/>
    </source>
</evidence>
<evidence type="ECO:0000256" key="1">
    <source>
        <dbReference type="ARBA" id="ARBA00004123"/>
    </source>
</evidence>
<keyword evidence="2" id="KW-0479">Metal-binding</keyword>
<dbReference type="InterPro" id="IPR008906">
    <property type="entry name" value="HATC_C_dom"/>
</dbReference>
<evidence type="ECO:0000256" key="9">
    <source>
        <dbReference type="PROSITE-ProRule" id="PRU00027"/>
    </source>
</evidence>
<accession>A0ABY7FXF5</accession>
<reference evidence="11" key="1">
    <citation type="submission" date="2022-11" db="EMBL/GenBank/DDBJ databases">
        <title>Centuries of genome instability and evolution in soft-shell clam transmissible cancer (bioRxiv).</title>
        <authorList>
            <person name="Hart S.F.M."/>
            <person name="Yonemitsu M.A."/>
            <person name="Giersch R.M."/>
            <person name="Beal B.F."/>
            <person name="Arriagada G."/>
            <person name="Davis B.W."/>
            <person name="Ostrander E.A."/>
            <person name="Goff S.P."/>
            <person name="Metzger M.J."/>
        </authorList>
    </citation>
    <scope>NUCLEOTIDE SEQUENCE</scope>
    <source>
        <strain evidence="11">MELC-2E11</strain>
        <tissue evidence="11">Siphon/mantle</tissue>
    </source>
</reference>
<keyword evidence="7" id="KW-0804">Transcription</keyword>
<protein>
    <submittedName>
        <fullName evidence="11">ZBED1-like protein</fullName>
    </submittedName>
</protein>
<keyword evidence="5" id="KW-0805">Transcription regulation</keyword>
<dbReference type="PROSITE" id="PS50808">
    <property type="entry name" value="ZF_BED"/>
    <property type="match status" value="1"/>
</dbReference>
<evidence type="ECO:0000256" key="5">
    <source>
        <dbReference type="ARBA" id="ARBA00023015"/>
    </source>
</evidence>
<keyword evidence="12" id="KW-1185">Reference proteome</keyword>
<evidence type="ECO:0000256" key="3">
    <source>
        <dbReference type="ARBA" id="ARBA00022771"/>
    </source>
</evidence>
<dbReference type="EMBL" id="CP111025">
    <property type="protein sequence ID" value="WAR26327.1"/>
    <property type="molecule type" value="Genomic_DNA"/>
</dbReference>
<dbReference type="InterPro" id="IPR052035">
    <property type="entry name" value="ZnF_BED_domain_contain"/>
</dbReference>
<evidence type="ECO:0000256" key="2">
    <source>
        <dbReference type="ARBA" id="ARBA00022723"/>
    </source>
</evidence>
<evidence type="ECO:0000256" key="8">
    <source>
        <dbReference type="ARBA" id="ARBA00023242"/>
    </source>
</evidence>
<dbReference type="PANTHER" id="PTHR46481:SF10">
    <property type="entry name" value="ZINC FINGER BED DOMAIN-CONTAINING PROTEIN 39"/>
    <property type="match status" value="1"/>
</dbReference>
<evidence type="ECO:0000313" key="12">
    <source>
        <dbReference type="Proteomes" id="UP001164746"/>
    </source>
</evidence>
<keyword evidence="8" id="KW-0539">Nucleus</keyword>
<evidence type="ECO:0000256" key="4">
    <source>
        <dbReference type="ARBA" id="ARBA00022833"/>
    </source>
</evidence>
<gene>
    <name evidence="11" type="ORF">MAR_012031</name>
</gene>
<sequence>MFVVSRNKADGEESFVALIKPTKVTSKIWDYFGNPAYDRNGKRSVDRENAVCRLCRKMVKNCRRTQNMWFHFERHHKAEHAKISKPNVLQNLEISTKPIVKNEPDNMPTKSQKTVPEMYAKKQHYPQKSERSTEITQAVAKFIAGDLQPLSVVGKAYFKNLLSVMDPKYELPSRRYYTMNVIPEMYTSVGTNVELELKECESLAITTDGWTSRACQSYLTVTAHGLDSNWKQHNYVLATRMLDVSHTGVNVGEALAGVVAEFGLQRPSGTAVVTDNAANMDIAAKAAMLTPHVKCFAHTVNLACQKGVKVQEFQPLLTKVRRIVSFFHKSTTATALLKLNQKNKELKLIQDVSTRWNTITATLSSSELRKNAKGIVTLSPDEITDLEAVMCVLGPLKTITTIMCDARHPSISLVLVFKNKITSAMNDSDLIKAMKGAIRQDMTKRYTQVDVEEFMWMCTALDPRFRSLPDLSSEKREAVYTNLIAKTETVKSEVSPDAATPSTSTATALLALPALPGMTDENANKVDLAIEVTTEPDQKRQKTGMEALLRDVYITHTEPGISTVECLYREVEKYRSEIASPLDTDPQVWLRSHENDYPNLSRLAKHTLHIPATSVASERVFSVAGDVVTATRSRLAPDMVDVLVFQKHNL</sequence>
<evidence type="ECO:0000313" key="11">
    <source>
        <dbReference type="EMBL" id="WAR26327.1"/>
    </source>
</evidence>
<dbReference type="InterPro" id="IPR036236">
    <property type="entry name" value="Znf_C2H2_sf"/>
</dbReference>
<dbReference type="Pfam" id="PF02892">
    <property type="entry name" value="zf-BED"/>
    <property type="match status" value="1"/>
</dbReference>
<dbReference type="Proteomes" id="UP001164746">
    <property type="component" value="Chromosome 14"/>
</dbReference>
<dbReference type="SUPFAM" id="SSF57667">
    <property type="entry name" value="beta-beta-alpha zinc fingers"/>
    <property type="match status" value="1"/>
</dbReference>
<proteinExistence type="predicted"/>
<organism evidence="11 12">
    <name type="scientific">Mya arenaria</name>
    <name type="common">Soft-shell clam</name>
    <dbReference type="NCBI Taxonomy" id="6604"/>
    <lineage>
        <taxon>Eukaryota</taxon>
        <taxon>Metazoa</taxon>
        <taxon>Spiralia</taxon>
        <taxon>Lophotrochozoa</taxon>
        <taxon>Mollusca</taxon>
        <taxon>Bivalvia</taxon>
        <taxon>Autobranchia</taxon>
        <taxon>Heteroconchia</taxon>
        <taxon>Euheterodonta</taxon>
        <taxon>Imparidentia</taxon>
        <taxon>Neoheterodontei</taxon>
        <taxon>Myida</taxon>
        <taxon>Myoidea</taxon>
        <taxon>Myidae</taxon>
        <taxon>Mya</taxon>
    </lineage>
</organism>
<comment type="subcellular location">
    <subcellularLocation>
        <location evidence="1">Nucleus</location>
    </subcellularLocation>
</comment>
<feature type="domain" description="BED-type" evidence="10">
    <location>
        <begin position="23"/>
        <end position="83"/>
    </location>
</feature>
<evidence type="ECO:0000256" key="6">
    <source>
        <dbReference type="ARBA" id="ARBA00023125"/>
    </source>
</evidence>
<dbReference type="InterPro" id="IPR012337">
    <property type="entry name" value="RNaseH-like_sf"/>
</dbReference>
<dbReference type="Pfam" id="PF05699">
    <property type="entry name" value="Dimer_Tnp_hAT"/>
    <property type="match status" value="1"/>
</dbReference>
<dbReference type="PANTHER" id="PTHR46481">
    <property type="entry name" value="ZINC FINGER BED DOMAIN-CONTAINING PROTEIN 4"/>
    <property type="match status" value="1"/>
</dbReference>
<dbReference type="SUPFAM" id="SSF140996">
    <property type="entry name" value="Hermes dimerisation domain"/>
    <property type="match status" value="1"/>
</dbReference>
<dbReference type="InterPro" id="IPR003656">
    <property type="entry name" value="Znf_BED"/>
</dbReference>
<keyword evidence="3 9" id="KW-0863">Zinc-finger</keyword>
<keyword evidence="4" id="KW-0862">Zinc</keyword>
<name>A0ABY7FXF5_MYAAR</name>
<dbReference type="SUPFAM" id="SSF53098">
    <property type="entry name" value="Ribonuclease H-like"/>
    <property type="match status" value="1"/>
</dbReference>
<evidence type="ECO:0000259" key="10">
    <source>
        <dbReference type="PROSITE" id="PS50808"/>
    </source>
</evidence>
<keyword evidence="6" id="KW-0238">DNA-binding</keyword>